<keyword evidence="2 7" id="KW-0732">Signal</keyword>
<feature type="signal peptide" evidence="7">
    <location>
        <begin position="1"/>
        <end position="16"/>
    </location>
</feature>
<evidence type="ECO:0000256" key="5">
    <source>
        <dbReference type="ARBA" id="ARBA00023180"/>
    </source>
</evidence>
<dbReference type="SUPFAM" id="SSF57625">
    <property type="entry name" value="Invertebrate chitin-binding proteins"/>
    <property type="match status" value="2"/>
</dbReference>
<reference evidence="9" key="1">
    <citation type="journal article" date="2023" name="G3 (Bethesda)">
        <title>Whole genome assemblies of Zophobas morio and Tenebrio molitor.</title>
        <authorList>
            <person name="Kaur S."/>
            <person name="Stinson S.A."/>
            <person name="diCenzo G.C."/>
        </authorList>
    </citation>
    <scope>NUCLEOTIDE SEQUENCE</scope>
    <source>
        <strain evidence="9">QUZm001</strain>
    </source>
</reference>
<keyword evidence="10" id="KW-1185">Reference proteome</keyword>
<accession>A0AA38IWI1</accession>
<dbReference type="GO" id="GO:0005576">
    <property type="term" value="C:extracellular region"/>
    <property type="evidence" value="ECO:0007669"/>
    <property type="project" value="InterPro"/>
</dbReference>
<evidence type="ECO:0000256" key="7">
    <source>
        <dbReference type="SAM" id="SignalP"/>
    </source>
</evidence>
<dbReference type="Pfam" id="PF01607">
    <property type="entry name" value="CBM_14"/>
    <property type="match status" value="2"/>
</dbReference>
<evidence type="ECO:0000313" key="9">
    <source>
        <dbReference type="EMBL" id="KAJ3664245.1"/>
    </source>
</evidence>
<proteinExistence type="predicted"/>
<feature type="compositionally biased region" description="Low complexity" evidence="6">
    <location>
        <begin position="102"/>
        <end position="154"/>
    </location>
</feature>
<dbReference type="InterPro" id="IPR036508">
    <property type="entry name" value="Chitin-bd_dom_sf"/>
</dbReference>
<keyword evidence="5" id="KW-0325">Glycoprotein</keyword>
<sequence length="228" mass="25290">MFTVLFSCIFVIAARGNSLPTEGSDVRWTPDPDCPFPAPEGIIYLPVPGDCSKFIECVDGFKYEYQCTDGLWWHPAAETCDYPGDYCVHSPTNPEPTPTPTEAPRTTTTTPERTTPTTTEPIMCETTITTTPKPSTSTTTSTPVPHTTTEHTSTVLTTTLKPGHGSDPRCINESMNYWSHPVHCHMYVECYQGDSYEMVCPQGLYFSEEHKRCVNSDESECCTSSTKC</sequence>
<gene>
    <name evidence="9" type="ORF">Zmor_008429</name>
</gene>
<evidence type="ECO:0000256" key="2">
    <source>
        <dbReference type="ARBA" id="ARBA00022729"/>
    </source>
</evidence>
<dbReference type="PROSITE" id="PS50940">
    <property type="entry name" value="CHIT_BIND_II"/>
    <property type="match status" value="2"/>
</dbReference>
<keyword evidence="4" id="KW-1015">Disulfide bond</keyword>
<feature type="domain" description="Chitin-binding type-2" evidence="8">
    <location>
        <begin position="31"/>
        <end position="89"/>
    </location>
</feature>
<dbReference type="InterPro" id="IPR051940">
    <property type="entry name" value="Chitin_bind-dev_reg"/>
</dbReference>
<dbReference type="PANTHER" id="PTHR23301:SF106">
    <property type="entry name" value="CHITIN-BINDING TYPE-2 DOMAIN-CONTAINING PROTEIN-RELATED"/>
    <property type="match status" value="1"/>
</dbReference>
<evidence type="ECO:0000256" key="6">
    <source>
        <dbReference type="SAM" id="MobiDB-lite"/>
    </source>
</evidence>
<dbReference type="Gene3D" id="2.170.140.10">
    <property type="entry name" value="Chitin binding domain"/>
    <property type="match status" value="1"/>
</dbReference>
<feature type="chain" id="PRO_5041289842" description="Chitin-binding type-2 domain-containing protein" evidence="7">
    <location>
        <begin position="17"/>
        <end position="228"/>
    </location>
</feature>
<dbReference type="SMART" id="SM00494">
    <property type="entry name" value="ChtBD2"/>
    <property type="match status" value="2"/>
</dbReference>
<name>A0AA38IWI1_9CUCU</name>
<evidence type="ECO:0000256" key="3">
    <source>
        <dbReference type="ARBA" id="ARBA00022737"/>
    </source>
</evidence>
<organism evidence="9 10">
    <name type="scientific">Zophobas morio</name>
    <dbReference type="NCBI Taxonomy" id="2755281"/>
    <lineage>
        <taxon>Eukaryota</taxon>
        <taxon>Metazoa</taxon>
        <taxon>Ecdysozoa</taxon>
        <taxon>Arthropoda</taxon>
        <taxon>Hexapoda</taxon>
        <taxon>Insecta</taxon>
        <taxon>Pterygota</taxon>
        <taxon>Neoptera</taxon>
        <taxon>Endopterygota</taxon>
        <taxon>Coleoptera</taxon>
        <taxon>Polyphaga</taxon>
        <taxon>Cucujiformia</taxon>
        <taxon>Tenebrionidae</taxon>
        <taxon>Zophobas</taxon>
    </lineage>
</organism>
<dbReference type="EMBL" id="JALNTZ010000002">
    <property type="protein sequence ID" value="KAJ3664245.1"/>
    <property type="molecule type" value="Genomic_DNA"/>
</dbReference>
<dbReference type="Proteomes" id="UP001168821">
    <property type="component" value="Unassembled WGS sequence"/>
</dbReference>
<evidence type="ECO:0000259" key="8">
    <source>
        <dbReference type="PROSITE" id="PS50940"/>
    </source>
</evidence>
<evidence type="ECO:0000256" key="4">
    <source>
        <dbReference type="ARBA" id="ARBA00023157"/>
    </source>
</evidence>
<dbReference type="AlphaFoldDB" id="A0AA38IWI1"/>
<dbReference type="InterPro" id="IPR002557">
    <property type="entry name" value="Chitin-bd_dom"/>
</dbReference>
<dbReference type="GO" id="GO:0008061">
    <property type="term" value="F:chitin binding"/>
    <property type="evidence" value="ECO:0007669"/>
    <property type="project" value="UniProtKB-KW"/>
</dbReference>
<keyword evidence="1" id="KW-0147">Chitin-binding</keyword>
<comment type="caution">
    <text evidence="9">The sequence shown here is derived from an EMBL/GenBank/DDBJ whole genome shotgun (WGS) entry which is preliminary data.</text>
</comment>
<evidence type="ECO:0000256" key="1">
    <source>
        <dbReference type="ARBA" id="ARBA00022669"/>
    </source>
</evidence>
<dbReference type="Gene3D" id="3.20.20.80">
    <property type="entry name" value="Glycosidases"/>
    <property type="match status" value="1"/>
</dbReference>
<feature type="region of interest" description="Disordered" evidence="6">
    <location>
        <begin position="91"/>
        <end position="154"/>
    </location>
</feature>
<dbReference type="PANTHER" id="PTHR23301">
    <property type="entry name" value="CHITIN BINDING PERITROPHIN-A"/>
    <property type="match status" value="1"/>
</dbReference>
<evidence type="ECO:0000313" key="10">
    <source>
        <dbReference type="Proteomes" id="UP001168821"/>
    </source>
</evidence>
<feature type="domain" description="Chitin-binding type-2" evidence="8">
    <location>
        <begin position="167"/>
        <end position="221"/>
    </location>
</feature>
<keyword evidence="3" id="KW-0677">Repeat</keyword>
<protein>
    <recommendedName>
        <fullName evidence="8">Chitin-binding type-2 domain-containing protein</fullName>
    </recommendedName>
</protein>